<dbReference type="PANTHER" id="PTHR43364:SF4">
    <property type="entry name" value="NAD(P)-LINKED OXIDOREDUCTASE SUPERFAMILY PROTEIN"/>
    <property type="match status" value="1"/>
</dbReference>
<dbReference type="PANTHER" id="PTHR43364">
    <property type="entry name" value="NADH-SPECIFIC METHYLGLYOXAL REDUCTASE-RELATED"/>
    <property type="match status" value="1"/>
</dbReference>
<evidence type="ECO:0000256" key="1">
    <source>
        <dbReference type="ARBA" id="ARBA00023002"/>
    </source>
</evidence>
<dbReference type="Proteomes" id="UP000729402">
    <property type="component" value="Unassembled WGS sequence"/>
</dbReference>
<dbReference type="InterPro" id="IPR023210">
    <property type="entry name" value="NADP_OxRdtase_dom"/>
</dbReference>
<keyword evidence="5" id="KW-1185">Reference proteome</keyword>
<evidence type="ECO:0000313" key="5">
    <source>
        <dbReference type="Proteomes" id="UP000729402"/>
    </source>
</evidence>
<dbReference type="PROSITE" id="PS50935">
    <property type="entry name" value="SSB"/>
    <property type="match status" value="1"/>
</dbReference>
<comment type="caution">
    <text evidence="4">The sequence shown here is derived from an EMBL/GenBank/DDBJ whole genome shotgun (WGS) entry which is preliminary data.</text>
</comment>
<organism evidence="4 5">
    <name type="scientific">Zizania palustris</name>
    <name type="common">Northern wild rice</name>
    <dbReference type="NCBI Taxonomy" id="103762"/>
    <lineage>
        <taxon>Eukaryota</taxon>
        <taxon>Viridiplantae</taxon>
        <taxon>Streptophyta</taxon>
        <taxon>Embryophyta</taxon>
        <taxon>Tracheophyta</taxon>
        <taxon>Spermatophyta</taxon>
        <taxon>Magnoliopsida</taxon>
        <taxon>Liliopsida</taxon>
        <taxon>Poales</taxon>
        <taxon>Poaceae</taxon>
        <taxon>BOP clade</taxon>
        <taxon>Oryzoideae</taxon>
        <taxon>Oryzeae</taxon>
        <taxon>Zizaniinae</taxon>
        <taxon>Zizania</taxon>
    </lineage>
</organism>
<dbReference type="EMBL" id="JAAALK010000286">
    <property type="protein sequence ID" value="KAG8062746.1"/>
    <property type="molecule type" value="Genomic_DNA"/>
</dbReference>
<sequence>MLRSAAAAAARSPAAAALRRFLHGGGREDTESVAYRMSMLRAPPVVRREGLLRNSCSFIGRLVAPVRPFDGSSGELCRAYTSLYVSSSFSSSDFRMLLQFKGKLANVSLMHLKQNDLVYVSGILKSYHKVDASGEQYVFYKILVTELNYVLDQNQRPENDKSSSDKASDEILTEKRYIDRLRLWQVFFASPYEWWDNRHSKPYVRCPDFKHKDTREKLWLCPDDPPWVRRQLELLDQEMAQNGHRDEEIRWAVPLSCSIRLHRTRVPRTFSMQQMALSAFATNPSSYGNTLSGLCARQSQRCHQRRIGSQIRAQAQGQLQYRKLGDSDLLISEVTLGTMTFGEQNTEKEAQDILSYSFDQGVNILDTAEIYPVPTKKETQGRTDIYIGSWMQSKPRDKIILATKVAGYSERTTYLRDNAKGVRVDAANIKESVEKSLSRLSTDYIDLLQIHWPDRYVALFGEFSYNPTKWRPSVPFEDQLRAFQELIDEGKVMSFYGHVCFFV</sequence>
<evidence type="ECO:0000256" key="2">
    <source>
        <dbReference type="PROSITE-ProRule" id="PRU00252"/>
    </source>
</evidence>
<dbReference type="OrthoDB" id="2310150at2759"/>
<reference evidence="4" key="2">
    <citation type="submission" date="2021-02" db="EMBL/GenBank/DDBJ databases">
        <authorList>
            <person name="Kimball J.A."/>
            <person name="Haas M.W."/>
            <person name="Macchietto M."/>
            <person name="Kono T."/>
            <person name="Duquette J."/>
            <person name="Shao M."/>
        </authorList>
    </citation>
    <scope>NUCLEOTIDE SEQUENCE</scope>
    <source>
        <tissue evidence="4">Fresh leaf tissue</tissue>
    </source>
</reference>
<keyword evidence="2" id="KW-0238">DNA-binding</keyword>
<keyword evidence="1" id="KW-0560">Oxidoreductase</keyword>
<dbReference type="InterPro" id="IPR000424">
    <property type="entry name" value="Primosome_PriB/ssb"/>
</dbReference>
<dbReference type="Pfam" id="PF00248">
    <property type="entry name" value="Aldo_ket_red"/>
    <property type="match status" value="1"/>
</dbReference>
<protein>
    <recommendedName>
        <fullName evidence="3">NADP-dependent oxidoreductase domain-containing protein</fullName>
    </recommendedName>
</protein>
<evidence type="ECO:0000259" key="3">
    <source>
        <dbReference type="Pfam" id="PF00248"/>
    </source>
</evidence>
<gene>
    <name evidence="4" type="ORF">GUJ93_ZPchr0003g18321</name>
</gene>
<dbReference type="GO" id="GO:0016491">
    <property type="term" value="F:oxidoreductase activity"/>
    <property type="evidence" value="ECO:0007669"/>
    <property type="project" value="UniProtKB-KW"/>
</dbReference>
<name>A0A8J5VJX4_ZIZPA</name>
<reference evidence="4" key="1">
    <citation type="journal article" date="2021" name="bioRxiv">
        <title>Whole Genome Assembly and Annotation of Northern Wild Rice, Zizania palustris L., Supports a Whole Genome Duplication in the Zizania Genus.</title>
        <authorList>
            <person name="Haas M."/>
            <person name="Kono T."/>
            <person name="Macchietto M."/>
            <person name="Millas R."/>
            <person name="McGilp L."/>
            <person name="Shao M."/>
            <person name="Duquette J."/>
            <person name="Hirsch C.N."/>
            <person name="Kimball J."/>
        </authorList>
    </citation>
    <scope>NUCLEOTIDE SEQUENCE</scope>
    <source>
        <tissue evidence="4">Fresh leaf tissue</tissue>
    </source>
</reference>
<dbReference type="GO" id="GO:0003697">
    <property type="term" value="F:single-stranded DNA binding"/>
    <property type="evidence" value="ECO:0007669"/>
    <property type="project" value="InterPro"/>
</dbReference>
<dbReference type="InterPro" id="IPR050523">
    <property type="entry name" value="AKR_Detox_Biosynth"/>
</dbReference>
<accession>A0A8J5VJX4</accession>
<feature type="domain" description="NADP-dependent oxidoreductase" evidence="3">
    <location>
        <begin position="334"/>
        <end position="493"/>
    </location>
</feature>
<evidence type="ECO:0000313" key="4">
    <source>
        <dbReference type="EMBL" id="KAG8062746.1"/>
    </source>
</evidence>
<proteinExistence type="predicted"/>
<dbReference type="AlphaFoldDB" id="A0A8J5VJX4"/>